<keyword evidence="1" id="KW-0328">Glycosyltransferase</keyword>
<evidence type="ECO:0000313" key="4">
    <source>
        <dbReference type="Proteomes" id="UP000238589"/>
    </source>
</evidence>
<dbReference type="Proteomes" id="UP000238589">
    <property type="component" value="Unassembled WGS sequence"/>
</dbReference>
<dbReference type="PANTHER" id="PTHR34136:SF1">
    <property type="entry name" value="UDP-N-ACETYL-D-MANNOSAMINURONIC ACID TRANSFERASE"/>
    <property type="match status" value="1"/>
</dbReference>
<dbReference type="AlphaFoldDB" id="A0A2S9K2I8"/>
<reference evidence="3 4" key="1">
    <citation type="submission" date="2018-03" db="EMBL/GenBank/DDBJ databases">
        <title>Comparative genomics illustrates the genes involved in a hyperalkaliphilic mechanisms of Serpentinomonas isolated from highly-alkaline calcium-rich serpentinized springs.</title>
        <authorList>
            <person name="Suzuki S."/>
            <person name="Ishii S."/>
            <person name="Walworth N."/>
            <person name="Bird L."/>
            <person name="Kuenen J.G."/>
            <person name="Nealson K.H."/>
        </authorList>
    </citation>
    <scope>NUCLEOTIDE SEQUENCE [LARGE SCALE GENOMIC DNA]</scope>
    <source>
        <strain evidence="3 4">P1</strain>
    </source>
</reference>
<gene>
    <name evidence="3" type="ORF">C6P64_13590</name>
</gene>
<organism evidence="3 4">
    <name type="scientific">Malikia granosa</name>
    <dbReference type="NCBI Taxonomy" id="263067"/>
    <lineage>
        <taxon>Bacteria</taxon>
        <taxon>Pseudomonadati</taxon>
        <taxon>Pseudomonadota</taxon>
        <taxon>Betaproteobacteria</taxon>
        <taxon>Burkholderiales</taxon>
        <taxon>Comamonadaceae</taxon>
        <taxon>Malikia</taxon>
    </lineage>
</organism>
<evidence type="ECO:0000256" key="1">
    <source>
        <dbReference type="ARBA" id="ARBA00022676"/>
    </source>
</evidence>
<dbReference type="EMBL" id="PVLQ01000061">
    <property type="protein sequence ID" value="PRD64607.1"/>
    <property type="molecule type" value="Genomic_DNA"/>
</dbReference>
<keyword evidence="2 3" id="KW-0808">Transferase</keyword>
<proteinExistence type="predicted"/>
<evidence type="ECO:0000256" key="2">
    <source>
        <dbReference type="ARBA" id="ARBA00022679"/>
    </source>
</evidence>
<comment type="caution">
    <text evidence="3">The sequence shown here is derived from an EMBL/GenBank/DDBJ whole genome shotgun (WGS) entry which is preliminary data.</text>
</comment>
<evidence type="ECO:0000313" key="3">
    <source>
        <dbReference type="EMBL" id="PRD64607.1"/>
    </source>
</evidence>
<accession>A0A2S9K2I8</accession>
<dbReference type="InterPro" id="IPR004629">
    <property type="entry name" value="WecG_TagA_CpsF"/>
</dbReference>
<dbReference type="NCBIfam" id="TIGR00696">
    <property type="entry name" value="wecG_tagA_cpsF"/>
    <property type="match status" value="1"/>
</dbReference>
<dbReference type="PANTHER" id="PTHR34136">
    <property type="match status" value="1"/>
</dbReference>
<dbReference type="OrthoDB" id="9808602at2"/>
<sequence>MDSPLTKTPRKVICLFGLPIDVATMDETVQRIREARRSRQRIFLSTPNLNFLIGCMHDAAFRQSVIDSDMSVADGMPLVWMSRLLGVPLPERVTGSGLFERLNTDPLPAGEEPIKVFFFGGPPGAAEAASQRLNSHAGGLICVGYETPGFGSVEELSKPDVIARINASGASFLVVALGAVKGQAWILHNLAQLQVPIISHLGAVINFSAGTINRAPPWMQRTGLEWVWRIKEEPLLWRRYWRDGKALLSLVFNKLLPHALWLRWQSKQTAARATLTSQAGVTHLKIEGFIPDPVPETVLSTLQQAASTNKPVILDLHQATGFGPSFAAQLLLLDKNLTLRDQRLQISPPPHLKRLFEWNGINYLPKASTRG</sequence>
<dbReference type="Pfam" id="PF03808">
    <property type="entry name" value="Glyco_tran_WecG"/>
    <property type="match status" value="1"/>
</dbReference>
<keyword evidence="4" id="KW-1185">Reference proteome</keyword>
<name>A0A2S9K2I8_9BURK</name>
<protein>
    <submittedName>
        <fullName evidence="3">N-acetylglucosaminyldiphospho-UDP N-acetyl-beta-D-mannosaminyltransferase</fullName>
    </submittedName>
</protein>
<dbReference type="GO" id="GO:0016758">
    <property type="term" value="F:hexosyltransferase activity"/>
    <property type="evidence" value="ECO:0007669"/>
    <property type="project" value="TreeGrafter"/>
</dbReference>
<dbReference type="CDD" id="cd06533">
    <property type="entry name" value="Glyco_transf_WecG_TagA"/>
    <property type="match status" value="1"/>
</dbReference>